<evidence type="ECO:0000313" key="4">
    <source>
        <dbReference type="Proteomes" id="UP000433104"/>
    </source>
</evidence>
<dbReference type="Gene3D" id="3.30.420.240">
    <property type="match status" value="1"/>
</dbReference>
<evidence type="ECO:0000313" key="3">
    <source>
        <dbReference type="EMBL" id="MXO85988.1"/>
    </source>
</evidence>
<evidence type="ECO:0000259" key="2">
    <source>
        <dbReference type="Pfam" id="PF17289"/>
    </source>
</evidence>
<name>A0A844ZDY4_9SPHN</name>
<sequence length="492" mass="56591">MNKLSEAVSIPAAIWDAMTNLDFLIFLRRVMAEIEPGTEYEENWHIQAIADRLKAVEEGACKRLIINLPPRHMKTIIVSIAFAAWILGHDPTRRIICVTYSHDVAKAQASQFARIVRSPWFQRSFPKCQGVAHNRLTEWQTTEGGYRLATSVEGSVLGRGGDYILLDDPNKGQEIFSEVERKKVQASWDNVISTRLNHPKKSVIICVMQRLHEEDLAGHMMTQEQYEHLVIPAIAPENERWCLASGDVHRRKKGQVIQPSRMGLEELDRQKGIMGGLAFSAQYQQSPVPDDGVVIRRQWLRYYEEEPAEYERTLVSWDTASTLGENSDWSVGTVWGLNQAHVYLIDVIRVKEESPELIKLVEETHRQFAADLTIVEDGDLGRAVVQSLRRTSKFCKPKVYKPRYDKIARMQSRAVMFETGQVLLPREADWLAVYQHELLGFPNTRHDDQVDSTSMALDDFQRYFARRLEAERPAPRRNTEWARPMGVDRRLK</sequence>
<dbReference type="Pfam" id="PF17289">
    <property type="entry name" value="Terminase_6C"/>
    <property type="match status" value="1"/>
</dbReference>
<evidence type="ECO:0000256" key="1">
    <source>
        <dbReference type="ARBA" id="ARBA00022612"/>
    </source>
</evidence>
<comment type="caution">
    <text evidence="3">The sequence shown here is derived from an EMBL/GenBank/DDBJ whole genome shotgun (WGS) entry which is preliminary data.</text>
</comment>
<accession>A0A844ZDY4</accession>
<keyword evidence="4" id="KW-1185">Reference proteome</keyword>
<dbReference type="OrthoDB" id="9771580at2"/>
<dbReference type="InterPro" id="IPR006517">
    <property type="entry name" value="Phage_terminase_lsu-like_C"/>
</dbReference>
<keyword evidence="1" id="KW-1188">Viral release from host cell</keyword>
<dbReference type="EMBL" id="WTYW01000001">
    <property type="protein sequence ID" value="MXO85988.1"/>
    <property type="molecule type" value="Genomic_DNA"/>
</dbReference>
<feature type="domain" description="Terminase large subunit gp17-like C-terminal" evidence="2">
    <location>
        <begin position="316"/>
        <end position="458"/>
    </location>
</feature>
<protein>
    <submittedName>
        <fullName evidence="3">Phage terminase large subunit</fullName>
    </submittedName>
</protein>
<dbReference type="RefSeq" id="WP_160682321.1">
    <property type="nucleotide sequence ID" value="NZ_WTYW01000001.1"/>
</dbReference>
<dbReference type="AlphaFoldDB" id="A0A844ZDY4"/>
<dbReference type="InterPro" id="IPR035421">
    <property type="entry name" value="Terminase_6C"/>
</dbReference>
<dbReference type="Proteomes" id="UP000433104">
    <property type="component" value="Unassembled WGS sequence"/>
</dbReference>
<reference evidence="3 4" key="1">
    <citation type="submission" date="2019-12" db="EMBL/GenBank/DDBJ databases">
        <title>Genomic-based taxomic classification of the family Erythrobacteraceae.</title>
        <authorList>
            <person name="Xu L."/>
        </authorList>
    </citation>
    <scope>NUCLEOTIDE SEQUENCE [LARGE SCALE GENOMIC DNA]</scope>
    <source>
        <strain evidence="3 4">MCCC 1A09962</strain>
    </source>
</reference>
<gene>
    <name evidence="3" type="primary">terL</name>
    <name evidence="3" type="ORF">GRI38_08070</name>
</gene>
<proteinExistence type="predicted"/>
<dbReference type="NCBIfam" id="TIGR01630">
    <property type="entry name" value="psiM2_ORF9"/>
    <property type="match status" value="1"/>
</dbReference>
<organism evidence="3 4">
    <name type="scientific">Parapontixanthobacter aurantiacus</name>
    <dbReference type="NCBI Taxonomy" id="1463599"/>
    <lineage>
        <taxon>Bacteria</taxon>
        <taxon>Pseudomonadati</taxon>
        <taxon>Pseudomonadota</taxon>
        <taxon>Alphaproteobacteria</taxon>
        <taxon>Sphingomonadales</taxon>
        <taxon>Erythrobacteraceae</taxon>
        <taxon>Parapontixanthobacter</taxon>
    </lineage>
</organism>